<feature type="binding site" evidence="14">
    <location>
        <position position="207"/>
    </location>
    <ligand>
        <name>Mg(2+)</name>
        <dbReference type="ChEBI" id="CHEBI:18420"/>
        <label>1</label>
    </ligand>
</feature>
<dbReference type="EC" id="6.3.1.2" evidence="3 17"/>
<dbReference type="GO" id="GO:0005524">
    <property type="term" value="F:ATP binding"/>
    <property type="evidence" value="ECO:0007669"/>
    <property type="project" value="UniProtKB-KW"/>
</dbReference>
<keyword evidence="5" id="KW-0963">Cytoplasm</keyword>
<feature type="binding site" evidence="14">
    <location>
        <position position="346"/>
    </location>
    <ligand>
        <name>Mg(2+)</name>
        <dbReference type="ChEBI" id="CHEBI:18420"/>
        <label>1</label>
    </ligand>
</feature>
<evidence type="ECO:0000313" key="20">
    <source>
        <dbReference type="EMBL" id="ENH97917.1"/>
    </source>
</evidence>
<dbReference type="PROSITE" id="PS51986">
    <property type="entry name" value="GS_BETA_GRASP"/>
    <property type="match status" value="1"/>
</dbReference>
<dbReference type="SMART" id="SM01230">
    <property type="entry name" value="Gln-synt_C"/>
    <property type="match status" value="1"/>
</dbReference>
<evidence type="ECO:0000256" key="12">
    <source>
        <dbReference type="PIRSR" id="PIRSR604809-1"/>
    </source>
</evidence>
<feature type="binding site" evidence="12">
    <location>
        <position position="329"/>
    </location>
    <ligand>
        <name>L-glutamate</name>
        <dbReference type="ChEBI" id="CHEBI:29985"/>
    </ligand>
</feature>
<keyword evidence="9 13" id="KW-0067">ATP-binding</keyword>
<keyword evidence="6 17" id="KW-0436">Ligase</keyword>
<keyword evidence="7 14" id="KW-0479">Metal-binding</keyword>
<dbReference type="InterPro" id="IPR014746">
    <property type="entry name" value="Gln_synth/guanido_kin_cat_dom"/>
</dbReference>
<evidence type="ECO:0000256" key="16">
    <source>
        <dbReference type="RuleBase" id="RU000384"/>
    </source>
</evidence>
<accession>N4WP62</accession>
<dbReference type="PATRIC" id="fig|1308866.3.peg.639"/>
<comment type="similarity">
    <text evidence="2 15 16">Belongs to the glutamine synthetase family.</text>
</comment>
<keyword evidence="8 13" id="KW-0547">Nucleotide-binding</keyword>
<proteinExistence type="inferred from homology"/>
<dbReference type="Gene3D" id="3.30.590.10">
    <property type="entry name" value="Glutamine synthetase/guanido kinase, catalytic domain"/>
    <property type="match status" value="1"/>
</dbReference>
<dbReference type="InterPro" id="IPR004809">
    <property type="entry name" value="Gln_synth_I"/>
</dbReference>
<feature type="binding site" evidence="12">
    <location>
        <begin position="251"/>
        <end position="252"/>
    </location>
    <ligand>
        <name>L-glutamate</name>
        <dbReference type="ChEBI" id="CHEBI:29985"/>
    </ligand>
</feature>
<evidence type="ECO:0000259" key="18">
    <source>
        <dbReference type="PROSITE" id="PS51986"/>
    </source>
</evidence>
<feature type="domain" description="GS catalytic" evidence="19">
    <location>
        <begin position="120"/>
        <end position="457"/>
    </location>
</feature>
<evidence type="ECO:0000256" key="8">
    <source>
        <dbReference type="ARBA" id="ARBA00022741"/>
    </source>
</evidence>
<gene>
    <name evidence="20" type="ORF">J416_03151</name>
</gene>
<evidence type="ECO:0000256" key="2">
    <source>
        <dbReference type="ARBA" id="ARBA00009897"/>
    </source>
</evidence>
<dbReference type="EMBL" id="APML01000012">
    <property type="protein sequence ID" value="ENH97917.1"/>
    <property type="molecule type" value="Genomic_DNA"/>
</dbReference>
<dbReference type="PANTHER" id="PTHR43785:SF12">
    <property type="entry name" value="TYPE-1 GLUTAMINE SYNTHETASE 2"/>
    <property type="match status" value="1"/>
</dbReference>
<sequence length="457" mass="51377">MANTIAPDKQVTREELLKRIEKEIETKHVELLHLQFVDIEGALKQITVTSDQIDDVVEGNTMFDGSSITGFTPINNSDLYLLPDLESFVVLPWTETEGYSEARFLCSITNPDGTYFEGDPRSILKKTVDEAKEKGYSINVGPELEFFLFQTDDKGQPTKELHDLGGYFEPAPFDLGERVRLEVYLTLKKMGFTVEASHHEVAQSQHEIDFKFADALTTADDATTFKWVVKTIAQKFGLHATFMPKPIFGENGNGMHVNMSLFDEKAGENAFFDPTDERQLSQEAYQFIAGLLTHVPSFTAFTNPLVNSYKRLVPGYEAPCYIAWSSSNRSALVRIPANRGPATRVEIRCPDPSANPYYAFAAIAAAGLDGVENKLEAPEETELDIFSMEDEQRKEIGIDNLPTTLGESIQALESGKIGRKVLGDYAFNEYLSLKKAEWDSYRTAVTEWELERYQSKF</sequence>
<evidence type="ECO:0000256" key="11">
    <source>
        <dbReference type="ARBA" id="ARBA00049436"/>
    </source>
</evidence>
<feature type="binding site" evidence="12">
    <location>
        <position position="317"/>
    </location>
    <ligand>
        <name>L-glutamate</name>
        <dbReference type="ChEBI" id="CHEBI:29985"/>
    </ligand>
</feature>
<evidence type="ECO:0000256" key="13">
    <source>
        <dbReference type="PIRSR" id="PIRSR604809-2"/>
    </source>
</evidence>
<dbReference type="AlphaFoldDB" id="N4WP62"/>
<feature type="binding site" evidence="12">
    <location>
        <position position="348"/>
    </location>
    <ligand>
        <name>L-glutamate</name>
        <dbReference type="ChEBI" id="CHEBI:29985"/>
    </ligand>
</feature>
<keyword evidence="10 14" id="KW-0460">Magnesium</keyword>
<protein>
    <recommendedName>
        <fullName evidence="4 17">Glutamine synthetase</fullName>
        <ecNumber evidence="3 17">6.3.1.2</ecNumber>
    </recommendedName>
</protein>
<dbReference type="InterPro" id="IPR036651">
    <property type="entry name" value="Gln_synt_N_sf"/>
</dbReference>
<evidence type="ECO:0000256" key="7">
    <source>
        <dbReference type="ARBA" id="ARBA00022723"/>
    </source>
</evidence>
<reference evidence="20 21" key="1">
    <citation type="submission" date="2013-03" db="EMBL/GenBank/DDBJ databases">
        <title>Draft genome sequence of Gracibacillus halophilus YIM-C55.5, a moderately halophilic and thermophilic organism from the Xiaochaidamu salt lake.</title>
        <authorList>
            <person name="Sugumar T."/>
            <person name="Polireddy D.R."/>
            <person name="Antony A."/>
            <person name="Madhava Y.R."/>
            <person name="Sivakumar N."/>
        </authorList>
    </citation>
    <scope>NUCLEOTIDE SEQUENCE [LARGE SCALE GENOMIC DNA]</scope>
    <source>
        <strain evidence="20 21">YIM-C55.5</strain>
    </source>
</reference>
<dbReference type="GO" id="GO:0004356">
    <property type="term" value="F:glutamine synthetase activity"/>
    <property type="evidence" value="ECO:0007669"/>
    <property type="project" value="UniProtKB-EC"/>
</dbReference>
<feature type="binding site" evidence="14">
    <location>
        <position position="143"/>
    </location>
    <ligand>
        <name>Mg(2+)</name>
        <dbReference type="ChEBI" id="CHEBI:18420"/>
        <label>1</label>
    </ligand>
</feature>
<dbReference type="PROSITE" id="PS51987">
    <property type="entry name" value="GS_CATALYTIC"/>
    <property type="match status" value="1"/>
</dbReference>
<evidence type="ECO:0000256" key="9">
    <source>
        <dbReference type="ARBA" id="ARBA00022840"/>
    </source>
</evidence>
<dbReference type="Gene3D" id="3.10.20.70">
    <property type="entry name" value="Glutamine synthetase, N-terminal domain"/>
    <property type="match status" value="1"/>
</dbReference>
<feature type="binding site" evidence="14">
    <location>
        <position position="256"/>
    </location>
    <ligand>
        <name>Mg(2+)</name>
        <dbReference type="ChEBI" id="CHEBI:18420"/>
        <label>1</label>
    </ligand>
</feature>
<dbReference type="PROSITE" id="PS00180">
    <property type="entry name" value="GLNA_1"/>
    <property type="match status" value="1"/>
</dbReference>
<dbReference type="InterPro" id="IPR008146">
    <property type="entry name" value="Gln_synth_cat_dom"/>
</dbReference>
<evidence type="ECO:0000256" key="17">
    <source>
        <dbReference type="RuleBase" id="RU004356"/>
    </source>
</evidence>
<name>N4WP62_9BACI</name>
<evidence type="ECO:0000256" key="10">
    <source>
        <dbReference type="ARBA" id="ARBA00022842"/>
    </source>
</evidence>
<evidence type="ECO:0000256" key="14">
    <source>
        <dbReference type="PIRSR" id="PIRSR604809-3"/>
    </source>
</evidence>
<dbReference type="SUPFAM" id="SSF55931">
    <property type="entry name" value="Glutamine synthetase/guanido kinase"/>
    <property type="match status" value="1"/>
</dbReference>
<dbReference type="InterPro" id="IPR027303">
    <property type="entry name" value="Gln_synth_gly_rich_site"/>
</dbReference>
<dbReference type="SUPFAM" id="SSF54368">
    <property type="entry name" value="Glutamine synthetase, N-terminal domain"/>
    <property type="match status" value="1"/>
</dbReference>
<evidence type="ECO:0000256" key="4">
    <source>
        <dbReference type="ARBA" id="ARBA00021364"/>
    </source>
</evidence>
<dbReference type="Proteomes" id="UP000012283">
    <property type="component" value="Unassembled WGS sequence"/>
</dbReference>
<dbReference type="PROSITE" id="PS00181">
    <property type="entry name" value="GLNA_ATP"/>
    <property type="match status" value="1"/>
</dbReference>
<evidence type="ECO:0000256" key="6">
    <source>
        <dbReference type="ARBA" id="ARBA00022598"/>
    </source>
</evidence>
<keyword evidence="21" id="KW-1185">Reference proteome</keyword>
<feature type="binding site" evidence="13">
    <location>
        <position position="329"/>
    </location>
    <ligand>
        <name>ATP</name>
        <dbReference type="ChEBI" id="CHEBI:30616"/>
    </ligand>
</feature>
<dbReference type="InterPro" id="IPR008147">
    <property type="entry name" value="Gln_synt_N"/>
</dbReference>
<feature type="binding site" evidence="14">
    <location>
        <position position="145"/>
    </location>
    <ligand>
        <name>Mg(2+)</name>
        <dbReference type="ChEBI" id="CHEBI:18420"/>
        <label>1</label>
    </ligand>
</feature>
<evidence type="ECO:0000256" key="15">
    <source>
        <dbReference type="PROSITE-ProRule" id="PRU01330"/>
    </source>
</evidence>
<dbReference type="GO" id="GO:0005737">
    <property type="term" value="C:cytoplasm"/>
    <property type="evidence" value="ECO:0007669"/>
    <property type="project" value="UniProtKB-SubCell"/>
</dbReference>
<dbReference type="InterPro" id="IPR027302">
    <property type="entry name" value="Gln_synth_N_conserv_site"/>
</dbReference>
<dbReference type="GO" id="GO:0046872">
    <property type="term" value="F:metal ion binding"/>
    <property type="evidence" value="ECO:0007669"/>
    <property type="project" value="UniProtKB-KW"/>
</dbReference>
<dbReference type="Pfam" id="PF03951">
    <property type="entry name" value="Gln-synt_N"/>
    <property type="match status" value="1"/>
</dbReference>
<dbReference type="GO" id="GO:0006542">
    <property type="term" value="P:glutamine biosynthetic process"/>
    <property type="evidence" value="ECO:0007669"/>
    <property type="project" value="InterPro"/>
</dbReference>
<organism evidence="20 21">
    <name type="scientific">Gracilibacillus halophilus YIM-C55.5</name>
    <dbReference type="NCBI Taxonomy" id="1308866"/>
    <lineage>
        <taxon>Bacteria</taxon>
        <taxon>Bacillati</taxon>
        <taxon>Bacillota</taxon>
        <taxon>Bacilli</taxon>
        <taxon>Bacillales</taxon>
        <taxon>Bacillaceae</taxon>
        <taxon>Gracilibacillus</taxon>
    </lineage>
</organism>
<feature type="binding site" evidence="14">
    <location>
        <position position="200"/>
    </location>
    <ligand>
        <name>Mg(2+)</name>
        <dbReference type="ChEBI" id="CHEBI:18420"/>
        <label>1</label>
    </ligand>
</feature>
<dbReference type="Pfam" id="PF00120">
    <property type="entry name" value="Gln-synt_C"/>
    <property type="match status" value="1"/>
</dbReference>
<feature type="binding site" evidence="13">
    <location>
        <begin position="210"/>
        <end position="212"/>
    </location>
    <ligand>
        <name>ATP</name>
        <dbReference type="ChEBI" id="CHEBI:30616"/>
    </ligand>
</feature>
<dbReference type="PANTHER" id="PTHR43785">
    <property type="entry name" value="GAMMA-GLUTAMYLPUTRESCINE SYNTHETASE"/>
    <property type="match status" value="1"/>
</dbReference>
<feature type="binding site" evidence="13">
    <location>
        <position position="195"/>
    </location>
    <ligand>
        <name>ATP</name>
        <dbReference type="ChEBI" id="CHEBI:30616"/>
    </ligand>
</feature>
<dbReference type="OrthoDB" id="9807095at2"/>
<evidence type="ECO:0000256" key="5">
    <source>
        <dbReference type="ARBA" id="ARBA00022490"/>
    </source>
</evidence>
<comment type="caution">
    <text evidence="20">The sequence shown here is derived from an EMBL/GenBank/DDBJ whole genome shotgun (WGS) entry which is preliminary data.</text>
</comment>
<evidence type="ECO:0000313" key="21">
    <source>
        <dbReference type="Proteomes" id="UP000012283"/>
    </source>
</evidence>
<feature type="binding site" evidence="12">
    <location>
        <position position="311"/>
    </location>
    <ligand>
        <name>L-glutamate</name>
        <dbReference type="ChEBI" id="CHEBI:29985"/>
    </ligand>
</feature>
<evidence type="ECO:0000256" key="1">
    <source>
        <dbReference type="ARBA" id="ARBA00004496"/>
    </source>
</evidence>
<feature type="domain" description="GS beta-grasp" evidence="18">
    <location>
        <begin position="27"/>
        <end position="113"/>
    </location>
</feature>
<comment type="catalytic activity">
    <reaction evidence="11 17">
        <text>L-glutamate + NH4(+) + ATP = L-glutamine + ADP + phosphate + H(+)</text>
        <dbReference type="Rhea" id="RHEA:16169"/>
        <dbReference type="ChEBI" id="CHEBI:15378"/>
        <dbReference type="ChEBI" id="CHEBI:28938"/>
        <dbReference type="ChEBI" id="CHEBI:29985"/>
        <dbReference type="ChEBI" id="CHEBI:30616"/>
        <dbReference type="ChEBI" id="CHEBI:43474"/>
        <dbReference type="ChEBI" id="CHEBI:58359"/>
        <dbReference type="ChEBI" id="CHEBI:456216"/>
        <dbReference type="EC" id="6.3.1.2"/>
    </reaction>
</comment>
<dbReference type="NCBIfam" id="TIGR00653">
    <property type="entry name" value="GlnA"/>
    <property type="match status" value="1"/>
</dbReference>
<dbReference type="FunFam" id="3.30.590.10:FF:000003">
    <property type="entry name" value="Glutamine synthetase 2"/>
    <property type="match status" value="1"/>
</dbReference>
<evidence type="ECO:0000259" key="19">
    <source>
        <dbReference type="PROSITE" id="PS51987"/>
    </source>
</evidence>
<dbReference type="RefSeq" id="WP_003464460.1">
    <property type="nucleotide sequence ID" value="NZ_APML01000012.1"/>
</dbReference>
<dbReference type="STRING" id="1308866.J416_03151"/>
<dbReference type="eggNOG" id="COG0174">
    <property type="taxonomic scope" value="Bacteria"/>
</dbReference>
<comment type="subcellular location">
    <subcellularLocation>
        <location evidence="1">Cytoplasm</location>
    </subcellularLocation>
</comment>
<evidence type="ECO:0000256" key="3">
    <source>
        <dbReference type="ARBA" id="ARBA00012937"/>
    </source>
</evidence>
<comment type="cofactor">
    <cofactor evidence="14">
        <name>Mg(2+)</name>
        <dbReference type="ChEBI" id="CHEBI:18420"/>
    </cofactor>
    <text evidence="14">Binds 2 Mg(2+) ions per subunit.</text>
</comment>